<reference evidence="7 8" key="1">
    <citation type="submission" date="2014-04" db="EMBL/GenBank/DDBJ databases">
        <title>Evolutionary Origins and Diversification of the Mycorrhizal Mutualists.</title>
        <authorList>
            <consortium name="DOE Joint Genome Institute"/>
            <consortium name="Mycorrhizal Genomics Consortium"/>
            <person name="Kohler A."/>
            <person name="Kuo A."/>
            <person name="Nagy L.G."/>
            <person name="Floudas D."/>
            <person name="Copeland A."/>
            <person name="Barry K.W."/>
            <person name="Cichocki N."/>
            <person name="Veneault-Fourrey C."/>
            <person name="LaButti K."/>
            <person name="Lindquist E.A."/>
            <person name="Lipzen A."/>
            <person name="Lundell T."/>
            <person name="Morin E."/>
            <person name="Murat C."/>
            <person name="Riley R."/>
            <person name="Ohm R."/>
            <person name="Sun H."/>
            <person name="Tunlid A."/>
            <person name="Henrissat B."/>
            <person name="Grigoriev I.V."/>
            <person name="Hibbett D.S."/>
            <person name="Martin F."/>
        </authorList>
    </citation>
    <scope>NUCLEOTIDE SEQUENCE [LARGE SCALE GENOMIC DNA]</scope>
    <source>
        <strain evidence="7 8">Koide BX008</strain>
    </source>
</reference>
<dbReference type="HOGENOM" id="CLU_000288_7_18_1"/>
<dbReference type="PANTHER" id="PTHR44329">
    <property type="entry name" value="SERINE/THREONINE-PROTEIN KINASE TNNI3K-RELATED"/>
    <property type="match status" value="1"/>
</dbReference>
<evidence type="ECO:0000256" key="3">
    <source>
        <dbReference type="ARBA" id="ARBA00022840"/>
    </source>
</evidence>
<dbReference type="InParanoid" id="A0A0C2WDR4"/>
<dbReference type="SUPFAM" id="SSF56112">
    <property type="entry name" value="Protein kinase-like (PK-like)"/>
    <property type="match status" value="1"/>
</dbReference>
<evidence type="ECO:0000313" key="7">
    <source>
        <dbReference type="EMBL" id="KIL54736.1"/>
    </source>
</evidence>
<protein>
    <recommendedName>
        <fullName evidence="6">Protein kinase domain-containing protein</fullName>
    </recommendedName>
</protein>
<sequence length="368" mass="42174">MAHEYLGGFFKAKDIETSSDTMSDLTDQIECTTEFIGRGGFGCVYKGRWVEEAAQVNAVRPLIVVKVMNLPPPIDEEQKNRQSKQIKRELDVWSKIDHKNILSLLGIAYIKPDTNIPAFISAWMENGNAKQFRLRNPSFPPLRMLHDIIQGLHYLHTFEPDPIVHGDIKAVNVLINDQYEARLCDFGLSRFLIDSTLWRTTATQAGGSLRWMSPELMTGKQCTPTKESDIYAYAMTCYEILSGDVPFKSVRNEANLIHNVIIEKQRPEHAESCGLDDMWDIITKCWAEEPEDRPRTAKVLELVRKRTPPHPLLFLKESDERPVLTKSTNRRYLSVSKILESEDERIVEGSLIEPTSRRYLNVNKVLEN</sequence>
<dbReference type="STRING" id="946122.A0A0C2WDR4"/>
<dbReference type="Proteomes" id="UP000054549">
    <property type="component" value="Unassembled WGS sequence"/>
</dbReference>
<dbReference type="InterPro" id="IPR017441">
    <property type="entry name" value="Protein_kinase_ATP_BS"/>
</dbReference>
<dbReference type="Gene3D" id="1.10.510.10">
    <property type="entry name" value="Transferase(Phosphotransferase) domain 1"/>
    <property type="match status" value="1"/>
</dbReference>
<dbReference type="InterPro" id="IPR000719">
    <property type="entry name" value="Prot_kinase_dom"/>
</dbReference>
<dbReference type="OrthoDB" id="4062651at2759"/>
<comment type="similarity">
    <text evidence="5">Belongs to the protein kinase superfamily.</text>
</comment>
<dbReference type="Pfam" id="PF07714">
    <property type="entry name" value="PK_Tyr_Ser-Thr"/>
    <property type="match status" value="1"/>
</dbReference>
<dbReference type="PANTHER" id="PTHR44329:SF298">
    <property type="entry name" value="MIXED LINEAGE KINASE DOMAIN-LIKE PROTEIN"/>
    <property type="match status" value="1"/>
</dbReference>
<dbReference type="EMBL" id="KN818646">
    <property type="protein sequence ID" value="KIL54736.1"/>
    <property type="molecule type" value="Genomic_DNA"/>
</dbReference>
<keyword evidence="8" id="KW-1185">Reference proteome</keyword>
<dbReference type="PROSITE" id="PS00108">
    <property type="entry name" value="PROTEIN_KINASE_ST"/>
    <property type="match status" value="1"/>
</dbReference>
<evidence type="ECO:0000313" key="8">
    <source>
        <dbReference type="Proteomes" id="UP000054549"/>
    </source>
</evidence>
<evidence type="ECO:0000256" key="4">
    <source>
        <dbReference type="PROSITE-ProRule" id="PRU10141"/>
    </source>
</evidence>
<evidence type="ECO:0000256" key="2">
    <source>
        <dbReference type="ARBA" id="ARBA00022741"/>
    </source>
</evidence>
<dbReference type="PROSITE" id="PS00107">
    <property type="entry name" value="PROTEIN_KINASE_ATP"/>
    <property type="match status" value="1"/>
</dbReference>
<evidence type="ECO:0000256" key="5">
    <source>
        <dbReference type="RuleBase" id="RU000304"/>
    </source>
</evidence>
<dbReference type="SMART" id="SM00220">
    <property type="entry name" value="S_TKc"/>
    <property type="match status" value="1"/>
</dbReference>
<organism evidence="7 8">
    <name type="scientific">Amanita muscaria (strain Koide BX008)</name>
    <dbReference type="NCBI Taxonomy" id="946122"/>
    <lineage>
        <taxon>Eukaryota</taxon>
        <taxon>Fungi</taxon>
        <taxon>Dikarya</taxon>
        <taxon>Basidiomycota</taxon>
        <taxon>Agaricomycotina</taxon>
        <taxon>Agaricomycetes</taxon>
        <taxon>Agaricomycetidae</taxon>
        <taxon>Agaricales</taxon>
        <taxon>Pluteineae</taxon>
        <taxon>Amanitaceae</taxon>
        <taxon>Amanita</taxon>
    </lineage>
</organism>
<dbReference type="PROSITE" id="PS50011">
    <property type="entry name" value="PROTEIN_KINASE_DOM"/>
    <property type="match status" value="1"/>
</dbReference>
<feature type="binding site" evidence="4">
    <location>
        <position position="66"/>
    </location>
    <ligand>
        <name>ATP</name>
        <dbReference type="ChEBI" id="CHEBI:30616"/>
    </ligand>
</feature>
<feature type="domain" description="Protein kinase" evidence="6">
    <location>
        <begin position="30"/>
        <end position="313"/>
    </location>
</feature>
<keyword evidence="1 5" id="KW-0723">Serine/threonine-protein kinase</keyword>
<dbReference type="InterPro" id="IPR001245">
    <property type="entry name" value="Ser-Thr/Tyr_kinase_cat_dom"/>
</dbReference>
<keyword evidence="2 4" id="KW-0547">Nucleotide-binding</keyword>
<evidence type="ECO:0000259" key="6">
    <source>
        <dbReference type="PROSITE" id="PS50011"/>
    </source>
</evidence>
<keyword evidence="1 5" id="KW-0418">Kinase</keyword>
<dbReference type="InterPro" id="IPR011009">
    <property type="entry name" value="Kinase-like_dom_sf"/>
</dbReference>
<keyword evidence="3 4" id="KW-0067">ATP-binding</keyword>
<accession>A0A0C2WDR4</accession>
<dbReference type="GO" id="GO:0005524">
    <property type="term" value="F:ATP binding"/>
    <property type="evidence" value="ECO:0007669"/>
    <property type="project" value="UniProtKB-UniRule"/>
</dbReference>
<gene>
    <name evidence="7" type="ORF">M378DRAFT_174103</name>
</gene>
<keyword evidence="1 5" id="KW-0808">Transferase</keyword>
<dbReference type="GO" id="GO:0004674">
    <property type="term" value="F:protein serine/threonine kinase activity"/>
    <property type="evidence" value="ECO:0007669"/>
    <property type="project" value="UniProtKB-KW"/>
</dbReference>
<dbReference type="InterPro" id="IPR008271">
    <property type="entry name" value="Ser/Thr_kinase_AS"/>
</dbReference>
<dbReference type="AlphaFoldDB" id="A0A0C2WDR4"/>
<name>A0A0C2WDR4_AMAMK</name>
<evidence type="ECO:0000256" key="1">
    <source>
        <dbReference type="ARBA" id="ARBA00022527"/>
    </source>
</evidence>
<proteinExistence type="inferred from homology"/>
<dbReference type="InterPro" id="IPR051681">
    <property type="entry name" value="Ser/Thr_Kinases-Pseudokinases"/>
</dbReference>